<evidence type="ECO:0000313" key="17">
    <source>
        <dbReference type="Proteomes" id="UP001642540"/>
    </source>
</evidence>
<dbReference type="InterPro" id="IPR005146">
    <property type="entry name" value="B3/B4_tRNA-bd"/>
</dbReference>
<comment type="subcellular location">
    <subcellularLocation>
        <location evidence="2">Cytoplasm</location>
    </subcellularLocation>
</comment>
<keyword evidence="6" id="KW-0963">Cytoplasm</keyword>
<dbReference type="CDD" id="cd00769">
    <property type="entry name" value="PheRS_beta_core"/>
    <property type="match status" value="1"/>
</dbReference>
<dbReference type="Pfam" id="PF03484">
    <property type="entry name" value="B5"/>
    <property type="match status" value="1"/>
</dbReference>
<dbReference type="Pfam" id="PF18262">
    <property type="entry name" value="PhetRS_B1"/>
    <property type="match status" value="1"/>
</dbReference>
<keyword evidence="7" id="KW-0436">Ligase</keyword>
<evidence type="ECO:0000256" key="9">
    <source>
        <dbReference type="ARBA" id="ARBA00022741"/>
    </source>
</evidence>
<dbReference type="NCBIfam" id="TIGR00471">
    <property type="entry name" value="pheT_arch"/>
    <property type="match status" value="1"/>
</dbReference>
<gene>
    <name evidence="16" type="ORF">ODALV1_LOCUS28492</name>
</gene>
<dbReference type="InterPro" id="IPR045060">
    <property type="entry name" value="Phe-tRNA-ligase_IIc_bsu"/>
</dbReference>
<evidence type="ECO:0000256" key="14">
    <source>
        <dbReference type="ARBA" id="ARBA00033189"/>
    </source>
</evidence>
<dbReference type="PROSITE" id="PS51483">
    <property type="entry name" value="B5"/>
    <property type="match status" value="1"/>
</dbReference>
<sequence length="581" mass="65205">MPTVNVPRDLLFERLNRKFTEEEFDHLCFQFGVELDEVSADEKDPTITIYKIDIPANRYDLLCVEGISRALSIFLGDIKPPIYKAIQPTSMVQTIVKPSTQSVRPFIVTGILRGVRVTKNIYNSIIDLQEKLHHNICRKRTFVAIGVHDLSKLTPPFTYSADPPTSITFKPLNQTKEFRADELMEFYQSDNHLKHYLHIIKDSPVYPIIRDSTGTVLSMPPIINGDWTKVDLEGKPEKIMDLFFEATATDITKANIVLDTLITMLSEHSASKFEAEATEVFYEHSGETVLLPSLTTRTQLIDVKETNSVVGVNLKAEEMSTSLTRMGLKSSVKNKGSISVDIPPTRHDVIHVCDIVEDVAIAYGYDNIVAELPRTPTVARQFPLNKVTDLLRENVAQSGFTEALTFSLCSVEDECEKIRQKRIEVEPTLAKISNPKTLEFQTCRKTLIPGLLKTIQANKKMPLPLKLFEISDVVLVDEKEEVGARNERHLAAVAYNKLPGFEIIHGLLDRIMALLEVGEGNYWLEACDGNPTFFEGRGALIKVKGKEGAIGSLGVLHPEVCEKFELINPCSALEINLERIL</sequence>
<evidence type="ECO:0000256" key="4">
    <source>
        <dbReference type="ARBA" id="ARBA00012814"/>
    </source>
</evidence>
<dbReference type="InterPro" id="IPR004531">
    <property type="entry name" value="Phe-tRNA-synth_IIc_bsu_arc_euk"/>
</dbReference>
<comment type="caution">
    <text evidence="16">The sequence shown here is derived from an EMBL/GenBank/DDBJ whole genome shotgun (WGS) entry which is preliminary data.</text>
</comment>
<evidence type="ECO:0000256" key="6">
    <source>
        <dbReference type="ARBA" id="ARBA00022490"/>
    </source>
</evidence>
<protein>
    <recommendedName>
        <fullName evidence="5">Phenylalanine--tRNA ligase beta subunit</fullName>
        <ecNumber evidence="4">6.1.1.20</ecNumber>
    </recommendedName>
    <alternativeName>
        <fullName evidence="14">Phenylalanyl-tRNA synthetase beta subunit</fullName>
    </alternativeName>
</protein>
<feature type="domain" description="B5" evidence="15">
    <location>
        <begin position="294"/>
        <end position="370"/>
    </location>
</feature>
<dbReference type="InterPro" id="IPR005147">
    <property type="entry name" value="tRNA_synthase_B5-dom"/>
</dbReference>
<dbReference type="InterPro" id="IPR009061">
    <property type="entry name" value="DNA-bd_dom_put_sf"/>
</dbReference>
<dbReference type="Pfam" id="PF17759">
    <property type="entry name" value="tRNA_synthFbeta"/>
    <property type="match status" value="1"/>
</dbReference>
<evidence type="ECO:0000256" key="2">
    <source>
        <dbReference type="ARBA" id="ARBA00004496"/>
    </source>
</evidence>
<dbReference type="InterPro" id="IPR020825">
    <property type="entry name" value="Phe-tRNA_synthase-like_B3/B4"/>
</dbReference>
<keyword evidence="17" id="KW-1185">Reference proteome</keyword>
<dbReference type="SMART" id="SM00873">
    <property type="entry name" value="B3_4"/>
    <property type="match status" value="1"/>
</dbReference>
<keyword evidence="12" id="KW-0648">Protein biosynthesis</keyword>
<dbReference type="SMART" id="SM00874">
    <property type="entry name" value="B5"/>
    <property type="match status" value="1"/>
</dbReference>
<dbReference type="InterPro" id="IPR041616">
    <property type="entry name" value="PheRS_beta_core"/>
</dbReference>
<evidence type="ECO:0000256" key="11">
    <source>
        <dbReference type="ARBA" id="ARBA00022842"/>
    </source>
</evidence>
<evidence type="ECO:0000313" key="16">
    <source>
        <dbReference type="EMBL" id="CAL8140927.1"/>
    </source>
</evidence>
<proteinExistence type="inferred from homology"/>
<evidence type="ECO:0000256" key="12">
    <source>
        <dbReference type="ARBA" id="ARBA00022917"/>
    </source>
</evidence>
<evidence type="ECO:0000256" key="5">
    <source>
        <dbReference type="ARBA" id="ARBA00017032"/>
    </source>
</evidence>
<comment type="cofactor">
    <cofactor evidence="1">
        <name>Mg(2+)</name>
        <dbReference type="ChEBI" id="CHEBI:18420"/>
    </cofactor>
</comment>
<dbReference type="SUPFAM" id="SSF55681">
    <property type="entry name" value="Class II aaRS and biotin synthetases"/>
    <property type="match status" value="1"/>
</dbReference>
<name>A0ABP1S0X1_9HEXA</name>
<evidence type="ECO:0000256" key="10">
    <source>
        <dbReference type="ARBA" id="ARBA00022840"/>
    </source>
</evidence>
<organism evidence="16 17">
    <name type="scientific">Orchesella dallaii</name>
    <dbReference type="NCBI Taxonomy" id="48710"/>
    <lineage>
        <taxon>Eukaryota</taxon>
        <taxon>Metazoa</taxon>
        <taxon>Ecdysozoa</taxon>
        <taxon>Arthropoda</taxon>
        <taxon>Hexapoda</taxon>
        <taxon>Collembola</taxon>
        <taxon>Entomobryomorpha</taxon>
        <taxon>Entomobryoidea</taxon>
        <taxon>Orchesellidae</taxon>
        <taxon>Orchesellinae</taxon>
        <taxon>Orchesella</taxon>
    </lineage>
</organism>
<keyword evidence="10" id="KW-0067">ATP-binding</keyword>
<evidence type="ECO:0000256" key="7">
    <source>
        <dbReference type="ARBA" id="ARBA00022598"/>
    </source>
</evidence>
<dbReference type="InterPro" id="IPR040659">
    <property type="entry name" value="PhetRS_B1"/>
</dbReference>
<reference evidence="16 17" key="1">
    <citation type="submission" date="2024-08" db="EMBL/GenBank/DDBJ databases">
        <authorList>
            <person name="Cucini C."/>
            <person name="Frati F."/>
        </authorList>
    </citation>
    <scope>NUCLEOTIDE SEQUENCE [LARGE SCALE GENOMIC DNA]</scope>
</reference>
<dbReference type="Gene3D" id="3.30.930.10">
    <property type="entry name" value="Bira Bifunctional Protein, Domain 2"/>
    <property type="match status" value="1"/>
</dbReference>
<dbReference type="PANTHER" id="PTHR10947">
    <property type="entry name" value="PHENYLALANYL-TRNA SYNTHETASE BETA CHAIN AND LEUCINE-RICH REPEAT-CONTAINING PROTEIN 47"/>
    <property type="match status" value="1"/>
</dbReference>
<keyword evidence="9" id="KW-0547">Nucleotide-binding</keyword>
<dbReference type="Proteomes" id="UP001642540">
    <property type="component" value="Unassembled WGS sequence"/>
</dbReference>
<evidence type="ECO:0000256" key="8">
    <source>
        <dbReference type="ARBA" id="ARBA00022723"/>
    </source>
</evidence>
<keyword evidence="8" id="KW-0479">Metal-binding</keyword>
<dbReference type="Gene3D" id="3.50.40.10">
    <property type="entry name" value="Phenylalanyl-trna Synthetase, Chain B, domain 3"/>
    <property type="match status" value="1"/>
</dbReference>
<evidence type="ECO:0000256" key="3">
    <source>
        <dbReference type="ARBA" id="ARBA00007438"/>
    </source>
</evidence>
<dbReference type="EMBL" id="CAXLJM020000141">
    <property type="protein sequence ID" value="CAL8140927.1"/>
    <property type="molecule type" value="Genomic_DNA"/>
</dbReference>
<keyword evidence="11" id="KW-0460">Magnesium</keyword>
<keyword evidence="13" id="KW-0030">Aminoacyl-tRNA synthetase</keyword>
<evidence type="ECO:0000256" key="13">
    <source>
        <dbReference type="ARBA" id="ARBA00023146"/>
    </source>
</evidence>
<dbReference type="EC" id="6.1.1.20" evidence="4"/>
<dbReference type="InterPro" id="IPR045864">
    <property type="entry name" value="aa-tRNA-synth_II/BPL/LPL"/>
</dbReference>
<dbReference type="SUPFAM" id="SSF46955">
    <property type="entry name" value="Putative DNA-binding domain"/>
    <property type="match status" value="2"/>
</dbReference>
<evidence type="ECO:0000259" key="15">
    <source>
        <dbReference type="PROSITE" id="PS51483"/>
    </source>
</evidence>
<dbReference type="Gene3D" id="3.30.56.10">
    <property type="match status" value="2"/>
</dbReference>
<comment type="similarity">
    <text evidence="3">Belongs to the phenylalanyl-tRNA synthetase beta subunit family. Type 2 subfamily.</text>
</comment>
<evidence type="ECO:0000256" key="1">
    <source>
        <dbReference type="ARBA" id="ARBA00001946"/>
    </source>
</evidence>
<accession>A0ABP1S0X1</accession>
<dbReference type="PANTHER" id="PTHR10947:SF0">
    <property type="entry name" value="PHENYLALANINE--TRNA LIGASE BETA SUBUNIT"/>
    <property type="match status" value="1"/>
</dbReference>